<accession>A0ABY1R2U0</accession>
<keyword evidence="2" id="KW-1185">Reference proteome</keyword>
<dbReference type="Gene3D" id="3.30.1150.10">
    <property type="match status" value="1"/>
</dbReference>
<gene>
    <name evidence="1" type="ORF">SAMN05421679_102293</name>
</gene>
<protein>
    <recommendedName>
        <fullName evidence="3">TonB C-terminal domain-containing protein</fullName>
    </recommendedName>
</protein>
<evidence type="ECO:0000313" key="1">
    <source>
        <dbReference type="EMBL" id="SMP90401.1"/>
    </source>
</evidence>
<sequence length="238" mass="27909">MKYFFLLLLFLSSFYYSQSEILDKYPPGVSFYEKGELNFLKELQDAAKENDIKSCDKKTDFYKLSWIVYPDKTIKFIKDPDTVSVGKSKCAYDFAKKTFKYLKDWNPVIINGKSYAALVQYEIYPSDILAFKISDNLTPDFKQAEYPGGYKRFHSDIERIIQNTMSKYRINLNNETVNVSFKISKEGYMKDIKFSPNIPFRTIDDLLLDFKKLTKWKPGTRNGVAVETSYNMPMTFVY</sequence>
<comment type="caution">
    <text evidence="1">The sequence shown here is derived from an EMBL/GenBank/DDBJ whole genome shotgun (WGS) entry which is preliminary data.</text>
</comment>
<dbReference type="SUPFAM" id="SSF74653">
    <property type="entry name" value="TolA/TonB C-terminal domain"/>
    <property type="match status" value="1"/>
</dbReference>
<dbReference type="EMBL" id="FXUO01000002">
    <property type="protein sequence ID" value="SMP90401.1"/>
    <property type="molecule type" value="Genomic_DNA"/>
</dbReference>
<evidence type="ECO:0008006" key="3">
    <source>
        <dbReference type="Google" id="ProtNLM"/>
    </source>
</evidence>
<proteinExistence type="predicted"/>
<dbReference type="RefSeq" id="WP_283415792.1">
    <property type="nucleotide sequence ID" value="NZ_FXUO01000002.1"/>
</dbReference>
<dbReference type="Proteomes" id="UP001158050">
    <property type="component" value="Unassembled WGS sequence"/>
</dbReference>
<evidence type="ECO:0000313" key="2">
    <source>
        <dbReference type="Proteomes" id="UP001158050"/>
    </source>
</evidence>
<organism evidence="1 2">
    <name type="scientific">Epilithonimonas pallida</name>
    <dbReference type="NCBI Taxonomy" id="373671"/>
    <lineage>
        <taxon>Bacteria</taxon>
        <taxon>Pseudomonadati</taxon>
        <taxon>Bacteroidota</taxon>
        <taxon>Flavobacteriia</taxon>
        <taxon>Flavobacteriales</taxon>
        <taxon>Weeksellaceae</taxon>
        <taxon>Chryseobacterium group</taxon>
        <taxon>Epilithonimonas</taxon>
    </lineage>
</organism>
<name>A0ABY1R2U0_9FLAO</name>
<reference evidence="1 2" key="1">
    <citation type="submission" date="2017-05" db="EMBL/GenBank/DDBJ databases">
        <authorList>
            <person name="Varghese N."/>
            <person name="Submissions S."/>
        </authorList>
    </citation>
    <scope>NUCLEOTIDE SEQUENCE [LARGE SCALE GENOMIC DNA]</scope>
    <source>
        <strain evidence="1 2">DSM 18015</strain>
    </source>
</reference>